<dbReference type="SUPFAM" id="SSF54060">
    <property type="entry name" value="His-Me finger endonucleases"/>
    <property type="match status" value="1"/>
</dbReference>
<evidence type="ECO:0000259" key="2">
    <source>
        <dbReference type="SMART" id="SM00892"/>
    </source>
</evidence>
<dbReference type="Pfam" id="PF01223">
    <property type="entry name" value="Endonuclease_NS"/>
    <property type="match status" value="1"/>
</dbReference>
<dbReference type="InterPro" id="IPR044929">
    <property type="entry name" value="DNA/RNA_non-sp_Endonuclease_sf"/>
</dbReference>
<dbReference type="InterPro" id="IPR001604">
    <property type="entry name" value="Endo_G_ENPP1-like_dom"/>
</dbReference>
<reference evidence="3" key="1">
    <citation type="submission" date="2018-05" db="EMBL/GenBank/DDBJ databases">
        <authorList>
            <person name="Lanie J.A."/>
            <person name="Ng W.-L."/>
            <person name="Kazmierczak K.M."/>
            <person name="Andrzejewski T.M."/>
            <person name="Davidsen T.M."/>
            <person name="Wayne K.J."/>
            <person name="Tettelin H."/>
            <person name="Glass J.I."/>
            <person name="Rusch D."/>
            <person name="Podicherti R."/>
            <person name="Tsui H.-C.T."/>
            <person name="Winkler M.E."/>
        </authorList>
    </citation>
    <scope>NUCLEOTIDE SEQUENCE</scope>
</reference>
<dbReference type="InterPro" id="IPR020821">
    <property type="entry name" value="ENPP1-3/EXOG-like_nuc-like"/>
</dbReference>
<feature type="domain" description="ENPP1-3/EXOG-like endonuclease/phosphodiesterase" evidence="1">
    <location>
        <begin position="41"/>
        <end position="206"/>
    </location>
</feature>
<dbReference type="AlphaFoldDB" id="A0A381R7V8"/>
<proteinExistence type="predicted"/>
<dbReference type="InterPro" id="IPR040255">
    <property type="entry name" value="Non-specific_endonuclease"/>
</dbReference>
<evidence type="ECO:0000313" key="3">
    <source>
        <dbReference type="EMBL" id="SUZ87815.1"/>
    </source>
</evidence>
<organism evidence="3">
    <name type="scientific">marine metagenome</name>
    <dbReference type="NCBI Taxonomy" id="408172"/>
    <lineage>
        <taxon>unclassified sequences</taxon>
        <taxon>metagenomes</taxon>
        <taxon>ecological metagenomes</taxon>
    </lineage>
</organism>
<dbReference type="PANTHER" id="PTHR13966">
    <property type="entry name" value="ENDONUCLEASE RELATED"/>
    <property type="match status" value="1"/>
</dbReference>
<dbReference type="PANTHER" id="PTHR13966:SF5">
    <property type="entry name" value="ENDONUCLEASE G, MITOCHONDRIAL"/>
    <property type="match status" value="1"/>
</dbReference>
<gene>
    <name evidence="3" type="ORF">METZ01_LOCUS40669</name>
</gene>
<dbReference type="GO" id="GO:0004519">
    <property type="term" value="F:endonuclease activity"/>
    <property type="evidence" value="ECO:0007669"/>
    <property type="project" value="TreeGrafter"/>
</dbReference>
<dbReference type="PROSITE" id="PS51257">
    <property type="entry name" value="PROKAR_LIPOPROTEIN"/>
    <property type="match status" value="1"/>
</dbReference>
<dbReference type="GO" id="GO:0003676">
    <property type="term" value="F:nucleic acid binding"/>
    <property type="evidence" value="ECO:0007669"/>
    <property type="project" value="InterPro"/>
</dbReference>
<dbReference type="GO" id="GO:0016787">
    <property type="term" value="F:hydrolase activity"/>
    <property type="evidence" value="ECO:0007669"/>
    <property type="project" value="InterPro"/>
</dbReference>
<protein>
    <recommendedName>
        <fullName evidence="4">DNA/RNA non-specific endonuclease domain-containing protein</fullName>
    </recommendedName>
</protein>
<dbReference type="EMBL" id="UINC01001741">
    <property type="protein sequence ID" value="SUZ87815.1"/>
    <property type="molecule type" value="Genomic_DNA"/>
</dbReference>
<dbReference type="Gene3D" id="3.40.570.10">
    <property type="entry name" value="Extracellular Endonuclease, subunit A"/>
    <property type="match status" value="1"/>
</dbReference>
<feature type="domain" description="DNA/RNA non-specific endonuclease/pyrophosphatase/phosphodiesterase" evidence="2">
    <location>
        <begin position="40"/>
        <end position="206"/>
    </location>
</feature>
<dbReference type="InterPro" id="IPR044925">
    <property type="entry name" value="His-Me_finger_sf"/>
</dbReference>
<evidence type="ECO:0008006" key="4">
    <source>
        <dbReference type="Google" id="ProtNLM"/>
    </source>
</evidence>
<dbReference type="SMART" id="SM00892">
    <property type="entry name" value="Endonuclease_NS"/>
    <property type="match status" value="1"/>
</dbReference>
<dbReference type="SMART" id="SM00477">
    <property type="entry name" value="NUC"/>
    <property type="match status" value="1"/>
</dbReference>
<sequence length="208" mass="24083">MIFLKFKKYLLLLLFIILFSCSESEGEDSVSTLRSNVIIDKGIFKVSYNEIFEQPNWVEYTVSNRPKNVDRGNKDFYLELGVFTSDNADYYKNEWDKGHLAPAATFSDSEDNLNKTFSFINCAMQIDNLNRGEWAQLEQQVRDWSLNGNVNVKIELVFAANHIIRTTGVHVPTGFWKNLTFSNGNQTCYYFPNSSTDKNWDKYEANCN</sequence>
<name>A0A381R7V8_9ZZZZ</name>
<evidence type="ECO:0000259" key="1">
    <source>
        <dbReference type="SMART" id="SM00477"/>
    </source>
</evidence>
<dbReference type="GO" id="GO:0046872">
    <property type="term" value="F:metal ion binding"/>
    <property type="evidence" value="ECO:0007669"/>
    <property type="project" value="InterPro"/>
</dbReference>
<accession>A0A381R7V8</accession>